<evidence type="ECO:0000313" key="2">
    <source>
        <dbReference type="EMBL" id="KAI9249675.1"/>
    </source>
</evidence>
<dbReference type="Pfam" id="PF14214">
    <property type="entry name" value="Helitron_like_N"/>
    <property type="match status" value="1"/>
</dbReference>
<name>A0AAD5P9K2_9FUNG</name>
<dbReference type="Proteomes" id="UP001209540">
    <property type="component" value="Unassembled WGS sequence"/>
</dbReference>
<dbReference type="PANTHER" id="PTHR45786">
    <property type="entry name" value="DNA BINDING PROTEIN-LIKE"/>
    <property type="match status" value="1"/>
</dbReference>
<proteinExistence type="predicted"/>
<evidence type="ECO:0000313" key="3">
    <source>
        <dbReference type="Proteomes" id="UP001209540"/>
    </source>
</evidence>
<accession>A0AAD5P9K2</accession>
<keyword evidence="3" id="KW-1185">Reference proteome</keyword>
<feature type="domain" description="Helitron helicase-like" evidence="1">
    <location>
        <begin position="277"/>
        <end position="357"/>
    </location>
</feature>
<reference evidence="2" key="1">
    <citation type="journal article" date="2022" name="IScience">
        <title>Evolution of zygomycete secretomes and the origins of terrestrial fungal ecologies.</title>
        <authorList>
            <person name="Chang Y."/>
            <person name="Wang Y."/>
            <person name="Mondo S."/>
            <person name="Ahrendt S."/>
            <person name="Andreopoulos W."/>
            <person name="Barry K."/>
            <person name="Beard J."/>
            <person name="Benny G.L."/>
            <person name="Blankenship S."/>
            <person name="Bonito G."/>
            <person name="Cuomo C."/>
            <person name="Desiro A."/>
            <person name="Gervers K.A."/>
            <person name="Hundley H."/>
            <person name="Kuo A."/>
            <person name="LaButti K."/>
            <person name="Lang B.F."/>
            <person name="Lipzen A."/>
            <person name="O'Donnell K."/>
            <person name="Pangilinan J."/>
            <person name="Reynolds N."/>
            <person name="Sandor L."/>
            <person name="Smith M.E."/>
            <person name="Tsang A."/>
            <person name="Grigoriev I.V."/>
            <person name="Stajich J.E."/>
            <person name="Spatafora J.W."/>
        </authorList>
    </citation>
    <scope>NUCLEOTIDE SEQUENCE</scope>
    <source>
        <strain evidence="2">RSA 2281</strain>
    </source>
</reference>
<sequence>MTAQCGACGTRVWLWEARRDYANHTYIYSICCGYGVVEIPLLSCLPDPLNSLLTGTDQQSSLFREKLRLYNGVFAFASLGVDNIDERYLDARGTYCFRIQGTVYHNIGSNHPPNDQPPRFAQIYIYDPQEQAAIRQSIFTGASLDHALLLDLQTMLEEHNRHAQTFRIAADHLRGTPKVNLNIRISGDQRRGRQYAAPTAYEIAVLIVDNPGEEPTNRDIVLFRHDGRMERINETKSLYGPLHYVLMLPHGETGWREGIPLRGQQNMPNNADRQRHGRQDTVSVRPFYAHRLQQRNQSQLHLRMHYYRTNQRNLRVERYNGITDALEHDVGENGEIAKSPGRRVILSSSHTGSPRYVKLFKMAVFRVIVFR</sequence>
<dbReference type="EMBL" id="JAIXMP010000034">
    <property type="protein sequence ID" value="KAI9249675.1"/>
    <property type="molecule type" value="Genomic_DNA"/>
</dbReference>
<dbReference type="AlphaFoldDB" id="A0AAD5P9K2"/>
<comment type="caution">
    <text evidence="2">The sequence shown here is derived from an EMBL/GenBank/DDBJ whole genome shotgun (WGS) entry which is preliminary data.</text>
</comment>
<organism evidence="2 3">
    <name type="scientific">Phascolomyces articulosus</name>
    <dbReference type="NCBI Taxonomy" id="60185"/>
    <lineage>
        <taxon>Eukaryota</taxon>
        <taxon>Fungi</taxon>
        <taxon>Fungi incertae sedis</taxon>
        <taxon>Mucoromycota</taxon>
        <taxon>Mucoromycotina</taxon>
        <taxon>Mucoromycetes</taxon>
        <taxon>Mucorales</taxon>
        <taxon>Lichtheimiaceae</taxon>
        <taxon>Phascolomyces</taxon>
    </lineage>
</organism>
<dbReference type="PANTHER" id="PTHR45786:SF74">
    <property type="entry name" value="ATP-DEPENDENT DNA HELICASE"/>
    <property type="match status" value="1"/>
</dbReference>
<protein>
    <recommendedName>
        <fullName evidence="1">Helitron helicase-like domain-containing protein</fullName>
    </recommendedName>
</protein>
<dbReference type="InterPro" id="IPR025476">
    <property type="entry name" value="Helitron_helicase-like"/>
</dbReference>
<reference evidence="2" key="2">
    <citation type="submission" date="2023-02" db="EMBL/GenBank/DDBJ databases">
        <authorList>
            <consortium name="DOE Joint Genome Institute"/>
            <person name="Mondo S.J."/>
            <person name="Chang Y."/>
            <person name="Wang Y."/>
            <person name="Ahrendt S."/>
            <person name="Andreopoulos W."/>
            <person name="Barry K."/>
            <person name="Beard J."/>
            <person name="Benny G.L."/>
            <person name="Blankenship S."/>
            <person name="Bonito G."/>
            <person name="Cuomo C."/>
            <person name="Desiro A."/>
            <person name="Gervers K.A."/>
            <person name="Hundley H."/>
            <person name="Kuo A."/>
            <person name="LaButti K."/>
            <person name="Lang B.F."/>
            <person name="Lipzen A."/>
            <person name="O'Donnell K."/>
            <person name="Pangilinan J."/>
            <person name="Reynolds N."/>
            <person name="Sandor L."/>
            <person name="Smith M.W."/>
            <person name="Tsang A."/>
            <person name="Grigoriev I.V."/>
            <person name="Stajich J.E."/>
            <person name="Spatafora J.W."/>
        </authorList>
    </citation>
    <scope>NUCLEOTIDE SEQUENCE</scope>
    <source>
        <strain evidence="2">RSA 2281</strain>
    </source>
</reference>
<gene>
    <name evidence="2" type="ORF">BDA99DRAFT_469917</name>
</gene>
<evidence type="ECO:0000259" key="1">
    <source>
        <dbReference type="Pfam" id="PF14214"/>
    </source>
</evidence>